<evidence type="ECO:0000256" key="7">
    <source>
        <dbReference type="ARBA" id="ARBA00023180"/>
    </source>
</evidence>
<feature type="transmembrane region" description="Helical" evidence="8">
    <location>
        <begin position="43"/>
        <end position="66"/>
    </location>
</feature>
<evidence type="ECO:0000256" key="3">
    <source>
        <dbReference type="ARBA" id="ARBA00022692"/>
    </source>
</evidence>
<protein>
    <recommendedName>
        <fullName evidence="8">Amino acid transporter</fullName>
    </recommendedName>
</protein>
<organism evidence="9 10">
    <name type="scientific">Littorina saxatilis</name>
    <dbReference type="NCBI Taxonomy" id="31220"/>
    <lineage>
        <taxon>Eukaryota</taxon>
        <taxon>Metazoa</taxon>
        <taxon>Spiralia</taxon>
        <taxon>Lophotrochozoa</taxon>
        <taxon>Mollusca</taxon>
        <taxon>Gastropoda</taxon>
        <taxon>Caenogastropoda</taxon>
        <taxon>Littorinimorpha</taxon>
        <taxon>Littorinoidea</taxon>
        <taxon>Littorinidae</taxon>
        <taxon>Littorina</taxon>
    </lineage>
</organism>
<dbReference type="InterPro" id="IPR050746">
    <property type="entry name" value="DAACS"/>
</dbReference>
<dbReference type="EMBL" id="JBAMIC010000024">
    <property type="protein sequence ID" value="KAK7090118.1"/>
    <property type="molecule type" value="Genomic_DNA"/>
</dbReference>
<dbReference type="GO" id="GO:0015501">
    <property type="term" value="F:glutamate:sodium symporter activity"/>
    <property type="evidence" value="ECO:0007669"/>
    <property type="project" value="TreeGrafter"/>
</dbReference>
<keyword evidence="6 8" id="KW-0472">Membrane</keyword>
<dbReference type="Proteomes" id="UP001374579">
    <property type="component" value="Unassembled WGS sequence"/>
</dbReference>
<name>A0AAN9AN85_9CAEN</name>
<dbReference type="InterPro" id="IPR001991">
    <property type="entry name" value="Na-dicarboxylate_symporter"/>
</dbReference>
<evidence type="ECO:0000256" key="6">
    <source>
        <dbReference type="ARBA" id="ARBA00023136"/>
    </source>
</evidence>
<reference evidence="9 10" key="1">
    <citation type="submission" date="2024-02" db="EMBL/GenBank/DDBJ databases">
        <title>Chromosome-scale genome assembly of the rough periwinkle Littorina saxatilis.</title>
        <authorList>
            <person name="De Jode A."/>
            <person name="Faria R."/>
            <person name="Formenti G."/>
            <person name="Sims Y."/>
            <person name="Smith T.P."/>
            <person name="Tracey A."/>
            <person name="Wood J.M.D."/>
            <person name="Zagrodzka Z.B."/>
            <person name="Johannesson K."/>
            <person name="Butlin R.K."/>
            <person name="Leder E.H."/>
        </authorList>
    </citation>
    <scope>NUCLEOTIDE SEQUENCE [LARGE SCALE GENOMIC DNA]</scope>
    <source>
        <strain evidence="9">Snail1</strain>
        <tissue evidence="9">Muscle</tissue>
    </source>
</reference>
<dbReference type="PROSITE" id="PS00713">
    <property type="entry name" value="NA_DICARBOXYL_SYMP_1"/>
    <property type="match status" value="1"/>
</dbReference>
<dbReference type="PANTHER" id="PTHR11958:SF111">
    <property type="entry name" value="AMINO ACID TRANSPORTER"/>
    <property type="match status" value="1"/>
</dbReference>
<evidence type="ECO:0000313" key="10">
    <source>
        <dbReference type="Proteomes" id="UP001374579"/>
    </source>
</evidence>
<dbReference type="Pfam" id="PF00375">
    <property type="entry name" value="SDF"/>
    <property type="match status" value="1"/>
</dbReference>
<feature type="transmembrane region" description="Helical" evidence="8">
    <location>
        <begin position="87"/>
        <end position="111"/>
    </location>
</feature>
<gene>
    <name evidence="9" type="ORF">V1264_009960</name>
</gene>
<accession>A0AAN9AN85</accession>
<evidence type="ECO:0000256" key="8">
    <source>
        <dbReference type="RuleBase" id="RU361216"/>
    </source>
</evidence>
<dbReference type="InterPro" id="IPR018107">
    <property type="entry name" value="Na-dicarboxylate_symporter_CS"/>
</dbReference>
<keyword evidence="2 8" id="KW-0813">Transport</keyword>
<feature type="transmembrane region" description="Helical" evidence="8">
    <location>
        <begin position="251"/>
        <end position="273"/>
    </location>
</feature>
<dbReference type="AlphaFoldDB" id="A0AAN9AN85"/>
<dbReference type="InterPro" id="IPR036458">
    <property type="entry name" value="Na:dicarbo_symporter_sf"/>
</dbReference>
<dbReference type="GO" id="GO:0005313">
    <property type="term" value="F:L-glutamate transmembrane transporter activity"/>
    <property type="evidence" value="ECO:0007669"/>
    <property type="project" value="TreeGrafter"/>
</dbReference>
<dbReference type="GO" id="GO:0005886">
    <property type="term" value="C:plasma membrane"/>
    <property type="evidence" value="ECO:0007669"/>
    <property type="project" value="TreeGrafter"/>
</dbReference>
<keyword evidence="4 8" id="KW-0769">Symport</keyword>
<evidence type="ECO:0000313" key="9">
    <source>
        <dbReference type="EMBL" id="KAK7090118.1"/>
    </source>
</evidence>
<feature type="transmembrane region" description="Helical" evidence="8">
    <location>
        <begin position="433"/>
        <end position="458"/>
    </location>
</feature>
<dbReference type="PRINTS" id="PR00173">
    <property type="entry name" value="EDTRNSPORT"/>
</dbReference>
<proteinExistence type="inferred from homology"/>
<feature type="transmembrane region" description="Helical" evidence="8">
    <location>
        <begin position="304"/>
        <end position="326"/>
    </location>
</feature>
<keyword evidence="7" id="KW-0325">Glycoprotein</keyword>
<feature type="transmembrane region" description="Helical" evidence="8">
    <location>
        <begin position="333"/>
        <end position="356"/>
    </location>
</feature>
<dbReference type="SUPFAM" id="SSF118215">
    <property type="entry name" value="Proton glutamate symport protein"/>
    <property type="match status" value="1"/>
</dbReference>
<comment type="similarity">
    <text evidence="8">Belongs to the dicarboxylate/amino acid:cation symporter (DAACS) (TC 2.A.23) family.</text>
</comment>
<comment type="caution">
    <text evidence="9">The sequence shown here is derived from an EMBL/GenBank/DDBJ whole genome shotgun (WGS) entry which is preliminary data.</text>
</comment>
<evidence type="ECO:0000256" key="2">
    <source>
        <dbReference type="ARBA" id="ARBA00022448"/>
    </source>
</evidence>
<keyword evidence="5 8" id="KW-1133">Transmembrane helix</keyword>
<feature type="transmembrane region" description="Helical" evidence="8">
    <location>
        <begin position="228"/>
        <end position="245"/>
    </location>
</feature>
<evidence type="ECO:0000256" key="5">
    <source>
        <dbReference type="ARBA" id="ARBA00022989"/>
    </source>
</evidence>
<evidence type="ECO:0000256" key="1">
    <source>
        <dbReference type="ARBA" id="ARBA00004141"/>
    </source>
</evidence>
<evidence type="ECO:0000256" key="4">
    <source>
        <dbReference type="ARBA" id="ARBA00022847"/>
    </source>
</evidence>
<feature type="transmembrane region" description="Helical" evidence="8">
    <location>
        <begin position="376"/>
        <end position="401"/>
    </location>
</feature>
<sequence length="510" mass="54683">MNSEEKNAELEGLTKNNGVTSPNNDVIIEHFDPRKSLTPKLKLFLVANGMLILTCAGIILGFAIGFGVRELHPSKDALMWIGMPGELFLRMLKLMILPLIVCSVITGTASLDPKANGKISAVAFAYIVITNIIACVVAVVLCLLIKPGEGQLSTSAGQVNQESMETQDIFADLLRNMIPDNLVEATFRKARTRYSQETETVSVNGTNGTTLVETLVTLAKYKSKSDGVNVLGLIVVSTVIGIAINKVKDKASIFLAFFSGATDVVIVIIRWFFWLTPVGVASLIAVSIAGVADISSTFSQLGKFVLTVSVGILLHQFIILPAILFVTTRRNPFLFLVSIVRPVTIGFASTSTAVAIPEMLDACEETNKIDNRVTRFVIPFCVTLNADGSALYITSAAIFIAQFTGADVGASEIIVIGILTAVASMAVPSVPSASIVTLVIILTSLNIPANDIALLFAVEWILDRLRTACNVISHTFCAAVTYQFCKKDLKRADAEESSGDGVTEETTTRI</sequence>
<dbReference type="GO" id="GO:0015175">
    <property type="term" value="F:neutral L-amino acid transmembrane transporter activity"/>
    <property type="evidence" value="ECO:0007669"/>
    <property type="project" value="TreeGrafter"/>
</dbReference>
<feature type="transmembrane region" description="Helical" evidence="8">
    <location>
        <begin position="408"/>
        <end position="427"/>
    </location>
</feature>
<dbReference type="Gene3D" id="1.10.3860.10">
    <property type="entry name" value="Sodium:dicarboxylate symporter"/>
    <property type="match status" value="1"/>
</dbReference>
<keyword evidence="3 8" id="KW-0812">Transmembrane</keyword>
<comment type="subcellular location">
    <subcellularLocation>
        <location evidence="1 8">Membrane</location>
        <topology evidence="1 8">Multi-pass membrane protein</topology>
    </subcellularLocation>
</comment>
<dbReference type="PANTHER" id="PTHR11958">
    <property type="entry name" value="SODIUM/DICARBOXYLATE SYMPORTER-RELATED"/>
    <property type="match status" value="1"/>
</dbReference>
<keyword evidence="10" id="KW-1185">Reference proteome</keyword>
<feature type="transmembrane region" description="Helical" evidence="8">
    <location>
        <begin position="123"/>
        <end position="145"/>
    </location>
</feature>